<protein>
    <submittedName>
        <fullName evidence="1">Uncharacterized protein</fullName>
    </submittedName>
</protein>
<accession>A0ABR9U1J3</accession>
<dbReference type="RefSeq" id="WP_194045439.1">
    <property type="nucleotide sequence ID" value="NZ_JADEXF010000536.1"/>
</dbReference>
<keyword evidence="2" id="KW-1185">Reference proteome</keyword>
<name>A0ABR9U1J3_9NOSO</name>
<organism evidence="1 2">
    <name type="scientific">Nostoc cf. edaphicum LEGE 07299</name>
    <dbReference type="NCBI Taxonomy" id="2777974"/>
    <lineage>
        <taxon>Bacteria</taxon>
        <taxon>Bacillati</taxon>
        <taxon>Cyanobacteriota</taxon>
        <taxon>Cyanophyceae</taxon>
        <taxon>Nostocales</taxon>
        <taxon>Nostocaceae</taxon>
        <taxon>Nostoc</taxon>
    </lineage>
</organism>
<proteinExistence type="predicted"/>
<reference evidence="1 2" key="1">
    <citation type="submission" date="2020-10" db="EMBL/GenBank/DDBJ databases">
        <authorList>
            <person name="Castelo-Branco R."/>
            <person name="Eusebio N."/>
            <person name="Adriana R."/>
            <person name="Vieira A."/>
            <person name="Brugerolle De Fraissinette N."/>
            <person name="Rezende De Castro R."/>
            <person name="Schneider M.P."/>
            <person name="Vasconcelos V."/>
            <person name="Leao P.N."/>
        </authorList>
    </citation>
    <scope>NUCLEOTIDE SEQUENCE [LARGE SCALE GENOMIC DNA]</scope>
    <source>
        <strain evidence="1 2">LEGE 07299</strain>
    </source>
</reference>
<comment type="caution">
    <text evidence="1">The sequence shown here is derived from an EMBL/GenBank/DDBJ whole genome shotgun (WGS) entry which is preliminary data.</text>
</comment>
<dbReference type="Proteomes" id="UP000647836">
    <property type="component" value="Unassembled WGS sequence"/>
</dbReference>
<evidence type="ECO:0000313" key="2">
    <source>
        <dbReference type="Proteomes" id="UP000647836"/>
    </source>
</evidence>
<gene>
    <name evidence="1" type="ORF">IQ229_16360</name>
</gene>
<sequence length="187" mass="21075">MTDNAIVSTNNAIVLTNNAIVSTDNAIEMRTWNIAQQSITCMYTRSACQKKSGGYIFYTQRYYCECKFLFVDEADRVQIQFDEEFAPDEVLVDASGNSFLNKLGLNLATIYNSDRGDMAGDRFVAWTSAHYHTQISTNRIYHLLLTHSKLVAWLGPLPFTGRSLFTRIIRDLVDPPEIPVSAKTTAT</sequence>
<dbReference type="EMBL" id="JADEXF010000536">
    <property type="protein sequence ID" value="MBE9106443.1"/>
    <property type="molecule type" value="Genomic_DNA"/>
</dbReference>
<evidence type="ECO:0000313" key="1">
    <source>
        <dbReference type="EMBL" id="MBE9106443.1"/>
    </source>
</evidence>